<keyword evidence="2" id="KW-0449">Lipoprotein</keyword>
<organism evidence="2">
    <name type="scientific">hydrothermal vent metagenome</name>
    <dbReference type="NCBI Taxonomy" id="652676"/>
    <lineage>
        <taxon>unclassified sequences</taxon>
        <taxon>metagenomes</taxon>
        <taxon>ecological metagenomes</taxon>
    </lineage>
</organism>
<gene>
    <name evidence="2" type="ORF">MNBD_GAMMA11-111</name>
</gene>
<protein>
    <submittedName>
        <fullName evidence="2">Putative lipoprotein</fullName>
    </submittedName>
</protein>
<feature type="domain" description="DUF4266" evidence="1">
    <location>
        <begin position="19"/>
        <end position="68"/>
    </location>
</feature>
<dbReference type="PROSITE" id="PS51257">
    <property type="entry name" value="PROKAR_LIPOPROTEIN"/>
    <property type="match status" value="1"/>
</dbReference>
<dbReference type="Pfam" id="PF14086">
    <property type="entry name" value="DUF4266"/>
    <property type="match status" value="1"/>
</dbReference>
<sequence length="68" mass="7201">MLRLSIIGSLLMLSACTTVQPWEKDLLAKPSMALVPDKLELYLDDHIYFSKEASTGGQGVGGGGCGCN</sequence>
<evidence type="ECO:0000313" key="2">
    <source>
        <dbReference type="EMBL" id="VAW59835.1"/>
    </source>
</evidence>
<dbReference type="EMBL" id="UOFG01000099">
    <property type="protein sequence ID" value="VAW59835.1"/>
    <property type="molecule type" value="Genomic_DNA"/>
</dbReference>
<reference evidence="2" key="1">
    <citation type="submission" date="2018-06" db="EMBL/GenBank/DDBJ databases">
        <authorList>
            <person name="Zhirakovskaya E."/>
        </authorList>
    </citation>
    <scope>NUCLEOTIDE SEQUENCE</scope>
</reference>
<dbReference type="InterPro" id="IPR025362">
    <property type="entry name" value="DUF4266"/>
</dbReference>
<proteinExistence type="predicted"/>
<name>A0A3B0WV08_9ZZZZ</name>
<evidence type="ECO:0000259" key="1">
    <source>
        <dbReference type="Pfam" id="PF14086"/>
    </source>
</evidence>
<accession>A0A3B0WV08</accession>
<dbReference type="AlphaFoldDB" id="A0A3B0WV08"/>